<keyword evidence="3" id="KW-1185">Reference proteome</keyword>
<dbReference type="EnsemblPlants" id="AES96710">
    <property type="protein sequence ID" value="AES96710"/>
    <property type="gene ID" value="MTR_5g040410"/>
</dbReference>
<reference evidence="2" key="3">
    <citation type="submission" date="2015-04" db="UniProtKB">
        <authorList>
            <consortium name="EnsemblPlants"/>
        </authorList>
    </citation>
    <scope>IDENTIFICATION</scope>
    <source>
        <strain evidence="2">cv. Jemalong A17</strain>
    </source>
</reference>
<dbReference type="PaxDb" id="3880-AES96710"/>
<gene>
    <name evidence="1" type="ordered locus">MTR_5g040410</name>
</gene>
<reference evidence="1 3" key="1">
    <citation type="journal article" date="2011" name="Nature">
        <title>The Medicago genome provides insight into the evolution of rhizobial symbioses.</title>
        <authorList>
            <person name="Young N.D."/>
            <person name="Debelle F."/>
            <person name="Oldroyd G.E."/>
            <person name="Geurts R."/>
            <person name="Cannon S.B."/>
            <person name="Udvardi M.K."/>
            <person name="Benedito V.A."/>
            <person name="Mayer K.F."/>
            <person name="Gouzy J."/>
            <person name="Schoof H."/>
            <person name="Van de Peer Y."/>
            <person name="Proost S."/>
            <person name="Cook D.R."/>
            <person name="Meyers B.C."/>
            <person name="Spannagl M."/>
            <person name="Cheung F."/>
            <person name="De Mita S."/>
            <person name="Krishnakumar V."/>
            <person name="Gundlach H."/>
            <person name="Zhou S."/>
            <person name="Mudge J."/>
            <person name="Bharti A.K."/>
            <person name="Murray J.D."/>
            <person name="Naoumkina M.A."/>
            <person name="Rosen B."/>
            <person name="Silverstein K.A."/>
            <person name="Tang H."/>
            <person name="Rombauts S."/>
            <person name="Zhao P.X."/>
            <person name="Zhou P."/>
            <person name="Barbe V."/>
            <person name="Bardou P."/>
            <person name="Bechner M."/>
            <person name="Bellec A."/>
            <person name="Berger A."/>
            <person name="Berges H."/>
            <person name="Bidwell S."/>
            <person name="Bisseling T."/>
            <person name="Choisne N."/>
            <person name="Couloux A."/>
            <person name="Denny R."/>
            <person name="Deshpande S."/>
            <person name="Dai X."/>
            <person name="Doyle J.J."/>
            <person name="Dudez A.M."/>
            <person name="Farmer A.D."/>
            <person name="Fouteau S."/>
            <person name="Franken C."/>
            <person name="Gibelin C."/>
            <person name="Gish J."/>
            <person name="Goldstein S."/>
            <person name="Gonzalez A.J."/>
            <person name="Green P.J."/>
            <person name="Hallab A."/>
            <person name="Hartog M."/>
            <person name="Hua A."/>
            <person name="Humphray S.J."/>
            <person name="Jeong D.H."/>
            <person name="Jing Y."/>
            <person name="Jocker A."/>
            <person name="Kenton S.M."/>
            <person name="Kim D.J."/>
            <person name="Klee K."/>
            <person name="Lai H."/>
            <person name="Lang C."/>
            <person name="Lin S."/>
            <person name="Macmil S.L."/>
            <person name="Magdelenat G."/>
            <person name="Matthews L."/>
            <person name="McCorrison J."/>
            <person name="Monaghan E.L."/>
            <person name="Mun J.H."/>
            <person name="Najar F.Z."/>
            <person name="Nicholson C."/>
            <person name="Noirot C."/>
            <person name="O'Bleness M."/>
            <person name="Paule C.R."/>
            <person name="Poulain J."/>
            <person name="Prion F."/>
            <person name="Qin B."/>
            <person name="Qu C."/>
            <person name="Retzel E.F."/>
            <person name="Riddle C."/>
            <person name="Sallet E."/>
            <person name="Samain S."/>
            <person name="Samson N."/>
            <person name="Sanders I."/>
            <person name="Saurat O."/>
            <person name="Scarpelli C."/>
            <person name="Schiex T."/>
            <person name="Segurens B."/>
            <person name="Severin A.J."/>
            <person name="Sherrier D.J."/>
            <person name="Shi R."/>
            <person name="Sims S."/>
            <person name="Singer S.R."/>
            <person name="Sinharoy S."/>
            <person name="Sterck L."/>
            <person name="Viollet A."/>
            <person name="Wang B.B."/>
            <person name="Wang K."/>
            <person name="Wang M."/>
            <person name="Wang X."/>
            <person name="Warfsmann J."/>
            <person name="Weissenbach J."/>
            <person name="White D.D."/>
            <person name="White J.D."/>
            <person name="Wiley G.B."/>
            <person name="Wincker P."/>
            <person name="Xing Y."/>
            <person name="Yang L."/>
            <person name="Yao Z."/>
            <person name="Ying F."/>
            <person name="Zhai J."/>
            <person name="Zhou L."/>
            <person name="Zuber A."/>
            <person name="Denarie J."/>
            <person name="Dixon R.A."/>
            <person name="May G.D."/>
            <person name="Schwartz D.C."/>
            <person name="Rogers J."/>
            <person name="Quetier F."/>
            <person name="Town C.D."/>
            <person name="Roe B.A."/>
        </authorList>
    </citation>
    <scope>NUCLEOTIDE SEQUENCE [LARGE SCALE GENOMIC DNA]</scope>
    <source>
        <strain evidence="1">A17</strain>
        <strain evidence="2 3">cv. Jemalong A17</strain>
    </source>
</reference>
<evidence type="ECO:0000313" key="3">
    <source>
        <dbReference type="Proteomes" id="UP000002051"/>
    </source>
</evidence>
<dbReference type="Proteomes" id="UP000002051">
    <property type="component" value="Chromosome 5"/>
</dbReference>
<evidence type="ECO:0000313" key="1">
    <source>
        <dbReference type="EMBL" id="AES96710.1"/>
    </source>
</evidence>
<accession>G7KDY2</accession>
<protein>
    <submittedName>
        <fullName evidence="1 2">Uncharacterized protein</fullName>
    </submittedName>
</protein>
<name>G7KDY2_MEDTR</name>
<dbReference type="EMBL" id="CM001221">
    <property type="protein sequence ID" value="AES96710.1"/>
    <property type="molecule type" value="Genomic_DNA"/>
</dbReference>
<evidence type="ECO:0000313" key="2">
    <source>
        <dbReference type="EnsemblPlants" id="AES96710"/>
    </source>
</evidence>
<dbReference type="HOGENOM" id="CLU_2137200_0_0_1"/>
<dbReference type="AlphaFoldDB" id="G7KDY2"/>
<sequence>MEKYYMMFKLLLKRCPGHKFSKTDNKQAFTIGLKSTTRMLLDAYARGTMKIKTTDDVRELIENMSLNEYRVHTKEEAAPRKKCMIYLNTEDDILASNKLLSIQLETLAKRLEA</sequence>
<dbReference type="OMA" id="CMIYLNT"/>
<organism evidence="1 3">
    <name type="scientific">Medicago truncatula</name>
    <name type="common">Barrel medic</name>
    <name type="synonym">Medicago tribuloides</name>
    <dbReference type="NCBI Taxonomy" id="3880"/>
    <lineage>
        <taxon>Eukaryota</taxon>
        <taxon>Viridiplantae</taxon>
        <taxon>Streptophyta</taxon>
        <taxon>Embryophyta</taxon>
        <taxon>Tracheophyta</taxon>
        <taxon>Spermatophyta</taxon>
        <taxon>Magnoliopsida</taxon>
        <taxon>eudicotyledons</taxon>
        <taxon>Gunneridae</taxon>
        <taxon>Pentapetalae</taxon>
        <taxon>rosids</taxon>
        <taxon>fabids</taxon>
        <taxon>Fabales</taxon>
        <taxon>Fabaceae</taxon>
        <taxon>Papilionoideae</taxon>
        <taxon>50 kb inversion clade</taxon>
        <taxon>NPAAA clade</taxon>
        <taxon>Hologalegina</taxon>
        <taxon>IRL clade</taxon>
        <taxon>Trifolieae</taxon>
        <taxon>Medicago</taxon>
    </lineage>
</organism>
<reference evidence="1 3" key="2">
    <citation type="journal article" date="2014" name="BMC Genomics">
        <title>An improved genome release (version Mt4.0) for the model legume Medicago truncatula.</title>
        <authorList>
            <person name="Tang H."/>
            <person name="Krishnakumar V."/>
            <person name="Bidwell S."/>
            <person name="Rosen B."/>
            <person name="Chan A."/>
            <person name="Zhou S."/>
            <person name="Gentzbittel L."/>
            <person name="Childs K.L."/>
            <person name="Yandell M."/>
            <person name="Gundlach H."/>
            <person name="Mayer K.F."/>
            <person name="Schwartz D.C."/>
            <person name="Town C.D."/>
        </authorList>
    </citation>
    <scope>GENOME REANNOTATION</scope>
    <source>
        <strain evidence="2 3">cv. Jemalong A17</strain>
    </source>
</reference>
<proteinExistence type="predicted"/>